<reference evidence="7 9" key="1">
    <citation type="submission" date="2007-07" db="EMBL/GenBank/DDBJ databases">
        <title>Complete sequence of plasmid pXAUT01 of Xanthobacter autotrophicus Py2.</title>
        <authorList>
            <consortium name="US DOE Joint Genome Institute"/>
            <person name="Copeland A."/>
            <person name="Lucas S."/>
            <person name="Lapidus A."/>
            <person name="Barry K."/>
            <person name="Glavina del Rio T."/>
            <person name="Hammon N."/>
            <person name="Israni S."/>
            <person name="Dalin E."/>
            <person name="Tice H."/>
            <person name="Pitluck S."/>
            <person name="Sims D."/>
            <person name="Brettin T."/>
            <person name="Bruce D."/>
            <person name="Detter J.C."/>
            <person name="Han C."/>
            <person name="Tapia R."/>
            <person name="Brainard J."/>
            <person name="Schmutz J."/>
            <person name="Larimer F."/>
            <person name="Land M."/>
            <person name="Hauser L."/>
            <person name="Kyrpides N."/>
            <person name="Kim E."/>
            <person name="Ensigns S.A."/>
            <person name="Richardson P."/>
        </authorList>
    </citation>
    <scope>NUCLEOTIDE SEQUENCE [LARGE SCALE GENOMIC DNA]</scope>
    <source>
        <strain evidence="9">ATCC BAA-1158 / Py2</strain>
        <strain evidence="7">Py2</strain>
        <plasmid evidence="9">Plasmid pXAUT01</plasmid>
        <plasmid evidence="7">pXAUT01</plasmid>
    </source>
</reference>
<evidence type="ECO:0000313" key="8">
    <source>
        <dbReference type="EMBL" id="ABS70293.1"/>
    </source>
</evidence>
<dbReference type="PANTHER" id="PTHR33217">
    <property type="entry name" value="TRANSPOSASE FOR INSERTION SEQUENCE ELEMENT IS1081"/>
    <property type="match status" value="1"/>
</dbReference>
<dbReference type="AlphaFoldDB" id="A7IQJ5"/>
<keyword evidence="7" id="KW-0614">Plasmid</keyword>
<keyword evidence="6" id="KW-0814">Transposable element</keyword>
<keyword evidence="5 6" id="KW-0233">DNA recombination</keyword>
<keyword evidence="9" id="KW-1185">Reference proteome</keyword>
<evidence type="ECO:0000313" key="9">
    <source>
        <dbReference type="Proteomes" id="UP000002417"/>
    </source>
</evidence>
<dbReference type="eggNOG" id="COG3328">
    <property type="taxonomic scope" value="Bacteria"/>
</dbReference>
<dbReference type="HOGENOM" id="CLU_036805_8_0_5"/>
<evidence type="ECO:0000313" key="7">
    <source>
        <dbReference type="EMBL" id="ABS70291.1"/>
    </source>
</evidence>
<keyword evidence="3 6" id="KW-0815">Transposition</keyword>
<accession>A7IQJ5</accession>
<geneLocation type="plasmid" evidence="7 9">
    <name>pXAUT01</name>
</geneLocation>
<gene>
    <name evidence="7" type="ordered locus">Xaut_5093</name>
    <name evidence="8" type="ordered locus">Xaut_5096</name>
</gene>
<dbReference type="EMBL" id="CP000782">
    <property type="protein sequence ID" value="ABS70291.1"/>
    <property type="molecule type" value="Genomic_DNA"/>
</dbReference>
<dbReference type="KEGG" id="xau:Xaut_5096"/>
<dbReference type="GO" id="GO:0006313">
    <property type="term" value="P:DNA transposition"/>
    <property type="evidence" value="ECO:0007669"/>
    <property type="project" value="UniProtKB-UniRule"/>
</dbReference>
<evidence type="ECO:0000256" key="2">
    <source>
        <dbReference type="ARBA" id="ARBA00010961"/>
    </source>
</evidence>
<sequence length="399" mass="44795">MTDEMMALRGLMEKSPDADLLREMIGFAATRLMELEVGGLTGAAHGEKSPERLAQRNGYRDRDWETRAGTVELRIPRLRKGSYFPGFLEPRRLAEKALTAVIQEAYIQGISTRSVDDLVKAMGMSGISKSQVSRLCEEIDERVHTFLDRPIEGDWPYVWVDATYLKVRQNGRIVSVAVIIAVGVNTDGRREVLGMDIGVSEAATFWIEFLRKLTRRGLRGVKLVISDAHEGIKAAVSRVLSASWQRCRVHFMRNALAHAGKTQRRVVSAFVGTAFAQDDETAAKAQWRQVADQLRPRVPKLAGFMDQAETDVLAYMSFPKEHRTKLHSNNPIERLNGEIKRRTEMVGIFPNEQAIIRLVGAILLEQNDEWAVQRSRYMTVESVAQLSDDPLVSLHIGAA</sequence>
<dbReference type="GO" id="GO:0004803">
    <property type="term" value="F:transposase activity"/>
    <property type="evidence" value="ECO:0007669"/>
    <property type="project" value="UniProtKB-UniRule"/>
</dbReference>
<dbReference type="EMBL" id="CP000782">
    <property type="protein sequence ID" value="ABS70293.1"/>
    <property type="molecule type" value="Genomic_DNA"/>
</dbReference>
<keyword evidence="4 6" id="KW-0238">DNA-binding</keyword>
<protein>
    <recommendedName>
        <fullName evidence="6">Mutator family transposase</fullName>
    </recommendedName>
</protein>
<evidence type="ECO:0000256" key="3">
    <source>
        <dbReference type="ARBA" id="ARBA00022578"/>
    </source>
</evidence>
<dbReference type="GO" id="GO:0003677">
    <property type="term" value="F:DNA binding"/>
    <property type="evidence" value="ECO:0007669"/>
    <property type="project" value="UniProtKB-UniRule"/>
</dbReference>
<comment type="function">
    <text evidence="1 6">Required for the transposition of the insertion element.</text>
</comment>
<dbReference type="NCBIfam" id="NF033543">
    <property type="entry name" value="transpos_IS256"/>
    <property type="match status" value="1"/>
</dbReference>
<evidence type="ECO:0000256" key="5">
    <source>
        <dbReference type="ARBA" id="ARBA00023172"/>
    </source>
</evidence>
<dbReference type="PANTHER" id="PTHR33217:SF7">
    <property type="entry name" value="TRANSPOSASE FOR INSERTION SEQUENCE ELEMENT IS1081"/>
    <property type="match status" value="1"/>
</dbReference>
<dbReference type="InterPro" id="IPR001207">
    <property type="entry name" value="Transposase_mutator"/>
</dbReference>
<evidence type="ECO:0000256" key="6">
    <source>
        <dbReference type="RuleBase" id="RU365089"/>
    </source>
</evidence>
<name>A7IQJ5_XANP2</name>
<comment type="similarity">
    <text evidence="2 6">Belongs to the transposase mutator family.</text>
</comment>
<evidence type="ECO:0000256" key="1">
    <source>
        <dbReference type="ARBA" id="ARBA00002190"/>
    </source>
</evidence>
<dbReference type="OrthoDB" id="165209at2"/>
<proteinExistence type="inferred from homology"/>
<dbReference type="Proteomes" id="UP000002417">
    <property type="component" value="Plasmid pXAUT01"/>
</dbReference>
<organism evidence="7 9">
    <name type="scientific">Xanthobacter autotrophicus (strain ATCC BAA-1158 / Py2)</name>
    <dbReference type="NCBI Taxonomy" id="78245"/>
    <lineage>
        <taxon>Bacteria</taxon>
        <taxon>Pseudomonadati</taxon>
        <taxon>Pseudomonadota</taxon>
        <taxon>Alphaproteobacteria</taxon>
        <taxon>Hyphomicrobiales</taxon>
        <taxon>Xanthobacteraceae</taxon>
        <taxon>Xanthobacter</taxon>
    </lineage>
</organism>
<evidence type="ECO:0000256" key="4">
    <source>
        <dbReference type="ARBA" id="ARBA00023125"/>
    </source>
</evidence>
<dbReference type="KEGG" id="xau:Xaut_5093"/>
<dbReference type="Pfam" id="PF00872">
    <property type="entry name" value="Transposase_mut"/>
    <property type="match status" value="1"/>
</dbReference>